<name>A0A5A8CFI9_CAFRO</name>
<accession>A0A5A8CFI9</accession>
<dbReference type="GO" id="GO:0003924">
    <property type="term" value="F:GTPase activity"/>
    <property type="evidence" value="ECO:0007669"/>
    <property type="project" value="InterPro"/>
</dbReference>
<dbReference type="GO" id="GO:0005525">
    <property type="term" value="F:GTP binding"/>
    <property type="evidence" value="ECO:0007669"/>
    <property type="project" value="InterPro"/>
</dbReference>
<feature type="compositionally biased region" description="Acidic residues" evidence="1">
    <location>
        <begin position="672"/>
        <end position="685"/>
    </location>
</feature>
<dbReference type="Pfam" id="PF00071">
    <property type="entry name" value="Ras"/>
    <property type="match status" value="1"/>
</dbReference>
<dbReference type="InterPro" id="IPR027417">
    <property type="entry name" value="P-loop_NTPase"/>
</dbReference>
<feature type="compositionally biased region" description="Polar residues" evidence="1">
    <location>
        <begin position="824"/>
        <end position="834"/>
    </location>
</feature>
<dbReference type="SMART" id="SM00174">
    <property type="entry name" value="RHO"/>
    <property type="match status" value="1"/>
</dbReference>
<feature type="compositionally biased region" description="Low complexity" evidence="1">
    <location>
        <begin position="655"/>
        <end position="668"/>
    </location>
</feature>
<feature type="compositionally biased region" description="Basic and acidic residues" evidence="1">
    <location>
        <begin position="641"/>
        <end position="654"/>
    </location>
</feature>
<feature type="region of interest" description="Disordered" evidence="1">
    <location>
        <begin position="180"/>
        <end position="392"/>
    </location>
</feature>
<dbReference type="AlphaFoldDB" id="A0A5A8CFI9"/>
<feature type="compositionally biased region" description="Basic and acidic residues" evidence="1">
    <location>
        <begin position="268"/>
        <end position="285"/>
    </location>
</feature>
<comment type="caution">
    <text evidence="2">The sequence shown here is derived from an EMBL/GenBank/DDBJ whole genome shotgun (WGS) entry which is preliminary data.</text>
</comment>
<protein>
    <submittedName>
        <fullName evidence="2">Uncharacterized protein</fullName>
    </submittedName>
</protein>
<organism evidence="2 3">
    <name type="scientific">Cafeteria roenbergensis</name>
    <name type="common">Marine flagellate</name>
    <dbReference type="NCBI Taxonomy" id="33653"/>
    <lineage>
        <taxon>Eukaryota</taxon>
        <taxon>Sar</taxon>
        <taxon>Stramenopiles</taxon>
        <taxon>Bigyra</taxon>
        <taxon>Opalozoa</taxon>
        <taxon>Bicosoecida</taxon>
        <taxon>Cafeteriaceae</taxon>
        <taxon>Cafeteria</taxon>
    </lineage>
</organism>
<dbReference type="SUPFAM" id="SSF52540">
    <property type="entry name" value="P-loop containing nucleoside triphosphate hydrolases"/>
    <property type="match status" value="1"/>
</dbReference>
<evidence type="ECO:0000313" key="3">
    <source>
        <dbReference type="Proteomes" id="UP000323011"/>
    </source>
</evidence>
<feature type="compositionally biased region" description="Low complexity" evidence="1">
    <location>
        <begin position="799"/>
        <end position="818"/>
    </location>
</feature>
<gene>
    <name evidence="2" type="ORF">FNF29_04984</name>
</gene>
<dbReference type="PANTHER" id="PTHR38150:SF1">
    <property type="entry name" value="PFU DOMAIN-CONTAINING PROTEIN"/>
    <property type="match status" value="1"/>
</dbReference>
<evidence type="ECO:0000256" key="1">
    <source>
        <dbReference type="SAM" id="MobiDB-lite"/>
    </source>
</evidence>
<dbReference type="PROSITE" id="PS51419">
    <property type="entry name" value="RAB"/>
    <property type="match status" value="1"/>
</dbReference>
<dbReference type="EMBL" id="VLTN01000031">
    <property type="protein sequence ID" value="KAA0150870.1"/>
    <property type="molecule type" value="Genomic_DNA"/>
</dbReference>
<dbReference type="InterPro" id="IPR001806">
    <property type="entry name" value="Small_GTPase"/>
</dbReference>
<feature type="region of interest" description="Disordered" evidence="1">
    <location>
        <begin position="641"/>
        <end position="1003"/>
    </location>
</feature>
<dbReference type="Gene3D" id="3.40.50.300">
    <property type="entry name" value="P-loop containing nucleotide triphosphate hydrolases"/>
    <property type="match status" value="1"/>
</dbReference>
<dbReference type="SMART" id="SM00175">
    <property type="entry name" value="RAB"/>
    <property type="match status" value="1"/>
</dbReference>
<feature type="compositionally biased region" description="Basic and acidic residues" evidence="1">
    <location>
        <begin position="201"/>
        <end position="218"/>
    </location>
</feature>
<feature type="compositionally biased region" description="Acidic residues" evidence="1">
    <location>
        <begin position="258"/>
        <end position="267"/>
    </location>
</feature>
<feature type="compositionally biased region" description="Acidic residues" evidence="1">
    <location>
        <begin position="695"/>
        <end position="709"/>
    </location>
</feature>
<evidence type="ECO:0000313" key="2">
    <source>
        <dbReference type="EMBL" id="KAA0150870.1"/>
    </source>
</evidence>
<dbReference type="SMART" id="SM00173">
    <property type="entry name" value="RAS"/>
    <property type="match status" value="1"/>
</dbReference>
<feature type="compositionally biased region" description="Basic and acidic residues" evidence="1">
    <location>
        <begin position="875"/>
        <end position="885"/>
    </location>
</feature>
<feature type="compositionally biased region" description="Acidic residues" evidence="1">
    <location>
        <begin position="932"/>
        <end position="946"/>
    </location>
</feature>
<feature type="region of interest" description="Disordered" evidence="1">
    <location>
        <begin position="427"/>
        <end position="453"/>
    </location>
</feature>
<sequence length="1068" mass="113125">MATVVVLGAAGTGKSSLVASLCGGAVPRAYSPTRAPLETATVFVDEADPSLSVDAVVIDGAGAASDPPLPGSRAPSPELVKLLWGSQAVIITYDVTRRSTFEAAITYLLQGVRHAAPEAFTLLLGTHTDLESERRVSPDEAEDATGRLSAAYFEASPRTGEHIGLVRTLLRVRLRQMAEASQADASPAEAGQDQDQGQGGDIDRARAEHDHDHDHDHEDEADAQAESAFREDPSRSWQPVQAPRQEGLRGPQRGDADGYSDVEEAEWGPDRADHAGRLTPERPAWDHPGQAGLSGFTDGGADTPPRAVADVSLSEPKQSFRIPSASSASGSGQDREHGPTPSGRGAGNGRALAPSGDEGMGGGMSLLWEAEPSLSGVTGDDGDDDGSLDGAGRDAVRVGVALGRSQGSLSRVDDYEQALREYEAELGAGGGLSRPSQQPGSGHQAWDADSDGEGGAVTLGAMLQQGTLASARELLFVVDVNVGGEVVGQLPVRRSTKPLSLATRFVAEQGLGSDLTVKLTKVIENRLRAFLDDESKRLAAAKRRGVRRQVEAFRHRATEPKPFTFASERLARERRSGGGAKPVVGRLRVRVRSMGRAQQGTLVLRLGDRAEDVVERFRRTYGLDPDEVQTLVAAVARRLEEAEAKDEERRREAARQASKAAGSRRGSGLPAELEDEEGVDADVDVDGAASAAGEGCEEEAEAEAEAEAEEAARAARAGPGGLTDSRGRRHYYTDLQPGLRGQQAPMPERLRRPFGLPDEEADKAGRKEAAVATMRGAPTGSPPSRTPRHSPGQAMDGTAGASSRRPPLSARSAATPRADLPSARSGSPAANMQRMSDARRSAGWAHDDEVQFDAASGSLLSPPKAQAVPSPQARRVLERKARERQSVGFAASRPSGALPSGRAHQPLRERSPSPGPDRSGSRSSGQYAASESEWDSDDEDDDEDELPLSAGGRQLTERQQALLASTLAGARPPSTQERSAAPQPSDPTASEARAPPRDSEIGRPVILRIDLEYEEDQWAAIDVREGDNVQLLAQDFCRECGLEPDMVPEVVATIVERLQAHQAATASQ</sequence>
<dbReference type="PANTHER" id="PTHR38150">
    <property type="entry name" value="EF-HAND DOMAIN-CONTAINING PROTEIN"/>
    <property type="match status" value="1"/>
</dbReference>
<reference evidence="2 3" key="1">
    <citation type="submission" date="2019-07" db="EMBL/GenBank/DDBJ databases">
        <title>Genomes of Cafeteria roenbergensis.</title>
        <authorList>
            <person name="Fischer M.G."/>
            <person name="Hackl T."/>
            <person name="Roman M."/>
        </authorList>
    </citation>
    <scope>NUCLEOTIDE SEQUENCE [LARGE SCALE GENOMIC DNA]</scope>
    <source>
        <strain evidence="2 3">BVI</strain>
    </source>
</reference>
<dbReference type="Proteomes" id="UP000323011">
    <property type="component" value="Unassembled WGS sequence"/>
</dbReference>
<proteinExistence type="predicted"/>
<feature type="compositionally biased region" description="Basic and acidic residues" evidence="1">
    <location>
        <begin position="836"/>
        <end position="849"/>
    </location>
</feature>
<feature type="compositionally biased region" description="Low complexity" evidence="1">
    <location>
        <begin position="916"/>
        <end position="925"/>
    </location>
</feature>
<keyword evidence="3" id="KW-1185">Reference proteome</keyword>